<reference evidence="2" key="1">
    <citation type="journal article" date="2022" name="IScience">
        <title>Evolution of zygomycete secretomes and the origins of terrestrial fungal ecologies.</title>
        <authorList>
            <person name="Chang Y."/>
            <person name="Wang Y."/>
            <person name="Mondo S."/>
            <person name="Ahrendt S."/>
            <person name="Andreopoulos W."/>
            <person name="Barry K."/>
            <person name="Beard J."/>
            <person name="Benny G.L."/>
            <person name="Blankenship S."/>
            <person name="Bonito G."/>
            <person name="Cuomo C."/>
            <person name="Desiro A."/>
            <person name="Gervers K.A."/>
            <person name="Hundley H."/>
            <person name="Kuo A."/>
            <person name="LaButti K."/>
            <person name="Lang B.F."/>
            <person name="Lipzen A."/>
            <person name="O'Donnell K."/>
            <person name="Pangilinan J."/>
            <person name="Reynolds N."/>
            <person name="Sandor L."/>
            <person name="Smith M.E."/>
            <person name="Tsang A."/>
            <person name="Grigoriev I.V."/>
            <person name="Stajich J.E."/>
            <person name="Spatafora J.W."/>
        </authorList>
    </citation>
    <scope>NUCLEOTIDE SEQUENCE</scope>
    <source>
        <strain evidence="2">RSA 2281</strain>
    </source>
</reference>
<keyword evidence="1" id="KW-0472">Membrane</keyword>
<accession>A0AAD5PJ90</accession>
<organism evidence="2 3">
    <name type="scientific">Phascolomyces articulosus</name>
    <dbReference type="NCBI Taxonomy" id="60185"/>
    <lineage>
        <taxon>Eukaryota</taxon>
        <taxon>Fungi</taxon>
        <taxon>Fungi incertae sedis</taxon>
        <taxon>Mucoromycota</taxon>
        <taxon>Mucoromycotina</taxon>
        <taxon>Mucoromycetes</taxon>
        <taxon>Mucorales</taxon>
        <taxon>Lichtheimiaceae</taxon>
        <taxon>Phascolomyces</taxon>
    </lineage>
</organism>
<protein>
    <submittedName>
        <fullName evidence="2">Uncharacterized protein</fullName>
    </submittedName>
</protein>
<comment type="caution">
    <text evidence="2">The sequence shown here is derived from an EMBL/GenBank/DDBJ whole genome shotgun (WGS) entry which is preliminary data.</text>
</comment>
<gene>
    <name evidence="2" type="ORF">BDA99DRAFT_531228</name>
</gene>
<keyword evidence="1" id="KW-1133">Transmembrane helix</keyword>
<dbReference type="Proteomes" id="UP001209540">
    <property type="component" value="Unassembled WGS sequence"/>
</dbReference>
<dbReference type="AlphaFoldDB" id="A0AAD5PJ90"/>
<keyword evidence="3" id="KW-1185">Reference proteome</keyword>
<dbReference type="EMBL" id="JAIXMP010000001">
    <property type="protein sequence ID" value="KAI9278475.1"/>
    <property type="molecule type" value="Genomic_DNA"/>
</dbReference>
<proteinExistence type="predicted"/>
<evidence type="ECO:0000313" key="3">
    <source>
        <dbReference type="Proteomes" id="UP001209540"/>
    </source>
</evidence>
<sequence length="118" mass="13799">MLFDYHDSHSPFFSLYVITIINVRTCKRCIDPLATMGFAAVGFFLHIWRLIAHSEQFRTTPSTIPRDIWEYATLQSFTDDGDCSNRYHKKMLFDSFGIQHHFLRRIELGENECSESSA</sequence>
<name>A0AAD5PJ90_9FUNG</name>
<feature type="transmembrane region" description="Helical" evidence="1">
    <location>
        <begin position="33"/>
        <end position="52"/>
    </location>
</feature>
<keyword evidence="1" id="KW-0812">Transmembrane</keyword>
<evidence type="ECO:0000313" key="2">
    <source>
        <dbReference type="EMBL" id="KAI9278475.1"/>
    </source>
</evidence>
<reference evidence="2" key="2">
    <citation type="submission" date="2023-02" db="EMBL/GenBank/DDBJ databases">
        <authorList>
            <consortium name="DOE Joint Genome Institute"/>
            <person name="Mondo S.J."/>
            <person name="Chang Y."/>
            <person name="Wang Y."/>
            <person name="Ahrendt S."/>
            <person name="Andreopoulos W."/>
            <person name="Barry K."/>
            <person name="Beard J."/>
            <person name="Benny G.L."/>
            <person name="Blankenship S."/>
            <person name="Bonito G."/>
            <person name="Cuomo C."/>
            <person name="Desiro A."/>
            <person name="Gervers K.A."/>
            <person name="Hundley H."/>
            <person name="Kuo A."/>
            <person name="LaButti K."/>
            <person name="Lang B.F."/>
            <person name="Lipzen A."/>
            <person name="O'Donnell K."/>
            <person name="Pangilinan J."/>
            <person name="Reynolds N."/>
            <person name="Sandor L."/>
            <person name="Smith M.W."/>
            <person name="Tsang A."/>
            <person name="Grigoriev I.V."/>
            <person name="Stajich J.E."/>
            <person name="Spatafora J.W."/>
        </authorList>
    </citation>
    <scope>NUCLEOTIDE SEQUENCE</scope>
    <source>
        <strain evidence="2">RSA 2281</strain>
    </source>
</reference>
<evidence type="ECO:0000256" key="1">
    <source>
        <dbReference type="SAM" id="Phobius"/>
    </source>
</evidence>